<protein>
    <submittedName>
        <fullName evidence="1">Uncharacterized protein</fullName>
    </submittedName>
</protein>
<reference evidence="1 2" key="1">
    <citation type="journal article" date="2022" name="G3 (Bethesda)">
        <title>Whole-genome sequence and methylome profiling of the almond [Prunus dulcis (Mill.) D.A. Webb] cultivar 'Nonpareil'.</title>
        <authorList>
            <person name="D'Amico-Willman K.M."/>
            <person name="Ouma W.Z."/>
            <person name="Meulia T."/>
            <person name="Sideli G.M."/>
            <person name="Gradziel T.M."/>
            <person name="Fresnedo-Ramirez J."/>
        </authorList>
    </citation>
    <scope>NUCLEOTIDE SEQUENCE [LARGE SCALE GENOMIC DNA]</scope>
    <source>
        <strain evidence="1">Clone GOH B32 T37-40</strain>
    </source>
</reference>
<name>A0AAD4W1F5_PRUDU</name>
<dbReference type="EMBL" id="JAJFAZ020000004">
    <property type="protein sequence ID" value="KAI5335204.1"/>
    <property type="molecule type" value="Genomic_DNA"/>
</dbReference>
<comment type="caution">
    <text evidence="1">The sequence shown here is derived from an EMBL/GenBank/DDBJ whole genome shotgun (WGS) entry which is preliminary data.</text>
</comment>
<keyword evidence="2" id="KW-1185">Reference proteome</keyword>
<dbReference type="AlphaFoldDB" id="A0AAD4W1F5"/>
<gene>
    <name evidence="1" type="ORF">L3X38_025337</name>
</gene>
<proteinExistence type="predicted"/>
<dbReference type="Proteomes" id="UP001054821">
    <property type="component" value="Chromosome 4"/>
</dbReference>
<evidence type="ECO:0000313" key="1">
    <source>
        <dbReference type="EMBL" id="KAI5335204.1"/>
    </source>
</evidence>
<evidence type="ECO:0000313" key="2">
    <source>
        <dbReference type="Proteomes" id="UP001054821"/>
    </source>
</evidence>
<organism evidence="1 2">
    <name type="scientific">Prunus dulcis</name>
    <name type="common">Almond</name>
    <name type="synonym">Amygdalus dulcis</name>
    <dbReference type="NCBI Taxonomy" id="3755"/>
    <lineage>
        <taxon>Eukaryota</taxon>
        <taxon>Viridiplantae</taxon>
        <taxon>Streptophyta</taxon>
        <taxon>Embryophyta</taxon>
        <taxon>Tracheophyta</taxon>
        <taxon>Spermatophyta</taxon>
        <taxon>Magnoliopsida</taxon>
        <taxon>eudicotyledons</taxon>
        <taxon>Gunneridae</taxon>
        <taxon>Pentapetalae</taxon>
        <taxon>rosids</taxon>
        <taxon>fabids</taxon>
        <taxon>Rosales</taxon>
        <taxon>Rosaceae</taxon>
        <taxon>Amygdaloideae</taxon>
        <taxon>Amygdaleae</taxon>
        <taxon>Prunus</taxon>
    </lineage>
</organism>
<sequence length="120" mass="13683">MRELPFSDEKGCHVQVLKVDVYNISTISYNCTLKKVCRKNQRPLKMIPAAPQHYKRQTCNGYFCTPFIILTLLMTNIHMQCKTLLLPSHLQWAGVLMDQNMAGLQSHPMHSSSSSSSKDQ</sequence>
<accession>A0AAD4W1F5</accession>